<feature type="compositionally biased region" description="Acidic residues" evidence="3">
    <location>
        <begin position="103"/>
        <end position="119"/>
    </location>
</feature>
<dbReference type="Proteomes" id="UP000176988">
    <property type="component" value="Unassembled WGS sequence"/>
</dbReference>
<feature type="compositionally biased region" description="Acidic residues" evidence="3">
    <location>
        <begin position="130"/>
        <end position="143"/>
    </location>
</feature>
<keyword evidence="1 4" id="KW-0732">Signal</keyword>
<gene>
    <name evidence="5" type="ORF">A2480_03630</name>
</gene>
<dbReference type="EMBL" id="MGFG01000034">
    <property type="protein sequence ID" value="OGM00129.1"/>
    <property type="molecule type" value="Genomic_DNA"/>
</dbReference>
<evidence type="ECO:0000256" key="3">
    <source>
        <dbReference type="SAM" id="MobiDB-lite"/>
    </source>
</evidence>
<feature type="region of interest" description="Disordered" evidence="3">
    <location>
        <begin position="80"/>
        <end position="143"/>
    </location>
</feature>
<proteinExistence type="predicted"/>
<feature type="signal peptide" evidence="4">
    <location>
        <begin position="1"/>
        <end position="21"/>
    </location>
</feature>
<dbReference type="GO" id="GO:0005509">
    <property type="term" value="F:calcium ion binding"/>
    <property type="evidence" value="ECO:0007669"/>
    <property type="project" value="InterPro"/>
</dbReference>
<evidence type="ECO:0000313" key="5">
    <source>
        <dbReference type="EMBL" id="OGM00129.1"/>
    </source>
</evidence>
<name>A0A1F7WCN2_9BACT</name>
<evidence type="ECO:0000256" key="4">
    <source>
        <dbReference type="SAM" id="SignalP"/>
    </source>
</evidence>
<dbReference type="AlphaFoldDB" id="A0A1F7WCN2"/>
<keyword evidence="2" id="KW-0106">Calcium</keyword>
<evidence type="ECO:0000313" key="6">
    <source>
        <dbReference type="Proteomes" id="UP000176988"/>
    </source>
</evidence>
<dbReference type="Gene3D" id="4.10.1080.10">
    <property type="entry name" value="TSP type-3 repeat"/>
    <property type="match status" value="2"/>
</dbReference>
<dbReference type="PANTHER" id="PTHR10199">
    <property type="entry name" value="THROMBOSPONDIN"/>
    <property type="match status" value="1"/>
</dbReference>
<dbReference type="PROSITE" id="PS51234">
    <property type="entry name" value="TSP3"/>
    <property type="match status" value="2"/>
</dbReference>
<reference evidence="5 6" key="1">
    <citation type="journal article" date="2016" name="Nat. Commun.">
        <title>Thousands of microbial genomes shed light on interconnected biogeochemical processes in an aquifer system.</title>
        <authorList>
            <person name="Anantharaman K."/>
            <person name="Brown C.T."/>
            <person name="Hug L.A."/>
            <person name="Sharon I."/>
            <person name="Castelle C.J."/>
            <person name="Probst A.J."/>
            <person name="Thomas B.C."/>
            <person name="Singh A."/>
            <person name="Wilkins M.J."/>
            <person name="Karaoz U."/>
            <person name="Brodie E.L."/>
            <person name="Williams K.H."/>
            <person name="Hubbard S.S."/>
            <person name="Banfield J.F."/>
        </authorList>
    </citation>
    <scope>NUCLEOTIDE SEQUENCE [LARGE SCALE GENOMIC DNA]</scope>
</reference>
<comment type="caution">
    <text evidence="5">The sequence shown here is derived from an EMBL/GenBank/DDBJ whole genome shotgun (WGS) entry which is preliminary data.</text>
</comment>
<dbReference type="GO" id="GO:0007155">
    <property type="term" value="P:cell adhesion"/>
    <property type="evidence" value="ECO:0007669"/>
    <property type="project" value="InterPro"/>
</dbReference>
<dbReference type="Pfam" id="PF02412">
    <property type="entry name" value="TSP_3"/>
    <property type="match status" value="3"/>
</dbReference>
<dbReference type="InterPro" id="IPR028974">
    <property type="entry name" value="TSP_type-3_rpt"/>
</dbReference>
<feature type="compositionally biased region" description="Basic and acidic residues" evidence="3">
    <location>
        <begin position="91"/>
        <end position="102"/>
    </location>
</feature>
<dbReference type="STRING" id="1802424.A2480_03630"/>
<feature type="chain" id="PRO_5009533348" evidence="4">
    <location>
        <begin position="22"/>
        <end position="294"/>
    </location>
</feature>
<evidence type="ECO:0000256" key="2">
    <source>
        <dbReference type="ARBA" id="ARBA00022837"/>
    </source>
</evidence>
<sequence length="294" mass="31582">MKWYILAAILLAALVTAPACDDNNPNRCELNINSDWDGDCVPNNEDNCPELANPGQEDLDSDDFGDVCDGDIDGDHVFNDEDNCPNLANPDQKDLNRNHVGDACEDDRDGDGVNDDEDNCPSLSNRDQGDADGDGLGDACDDDPGCTSGPLRVEVLGTEEADGHRYTLARLFFNSRYISGAHCAEVCGTVLTWEGPVTALAVDADSDGWLELDAALLSGVGPIVYRAADCSVSTGENCAEAVYIADYSPQGYGSQDVLEDMCPDDRAYIYCRDGECRLALSVEFGTIEPDGNQR</sequence>
<dbReference type="SUPFAM" id="SSF103647">
    <property type="entry name" value="TSP type-3 repeat"/>
    <property type="match status" value="1"/>
</dbReference>
<protein>
    <submittedName>
        <fullName evidence="5">Uncharacterized protein</fullName>
    </submittedName>
</protein>
<accession>A0A1F7WCN2</accession>
<evidence type="ECO:0000256" key="1">
    <source>
        <dbReference type="ARBA" id="ARBA00022729"/>
    </source>
</evidence>
<dbReference type="InterPro" id="IPR003367">
    <property type="entry name" value="Thrombospondin_3-like_rpt"/>
</dbReference>
<dbReference type="InterPro" id="IPR017897">
    <property type="entry name" value="Thrombospondin_3_rpt"/>
</dbReference>
<organism evidence="5 6">
    <name type="scientific">Candidatus Uhrbacteria bacterium RIFOXYC2_FULL_47_19</name>
    <dbReference type="NCBI Taxonomy" id="1802424"/>
    <lineage>
        <taxon>Bacteria</taxon>
        <taxon>Candidatus Uhriibacteriota</taxon>
    </lineage>
</organism>